<dbReference type="SUPFAM" id="SSF160631">
    <property type="entry name" value="SMI1/KNR4-like"/>
    <property type="match status" value="1"/>
</dbReference>
<dbReference type="EMBL" id="FMTT01000028">
    <property type="protein sequence ID" value="SCW68376.1"/>
    <property type="molecule type" value="Genomic_DNA"/>
</dbReference>
<reference evidence="3" key="1">
    <citation type="submission" date="2016-10" db="EMBL/GenBank/DDBJ databases">
        <authorList>
            <person name="Varghese N."/>
            <person name="Submissions S."/>
        </authorList>
    </citation>
    <scope>NUCLEOTIDE SEQUENCE [LARGE SCALE GENOMIC DNA]</scope>
    <source>
        <strain evidence="3">CGMCC 1.8946</strain>
    </source>
</reference>
<dbReference type="InterPro" id="IPR037883">
    <property type="entry name" value="Knr4/Smi1-like_sf"/>
</dbReference>
<evidence type="ECO:0000259" key="1">
    <source>
        <dbReference type="SMART" id="SM00860"/>
    </source>
</evidence>
<accession>A0A1G4SH41</accession>
<dbReference type="Gene3D" id="3.40.1580.10">
    <property type="entry name" value="SMI1/KNR4-like"/>
    <property type="match status" value="1"/>
</dbReference>
<sequence length="171" mass="19669">MDWKRYTKEERGAKMEKHRINEVPSLNLGVCEEMINAAAEQLGVAFPEQLKEIWKISNGLELPGSWLFYPIFDNSNPRKTSNHIVYENTKARWDYINDNLISIAAGDTGNHLVLQKTSSGLLSADVYIWNHETNKIKKWSKSLDFIKEKAHKRIDNIKSQIQRAAKRKAGS</sequence>
<name>A0A1G4SH41_9BACL</name>
<dbReference type="Pfam" id="PF09346">
    <property type="entry name" value="SMI1_KNR4"/>
    <property type="match status" value="1"/>
</dbReference>
<dbReference type="Proteomes" id="UP000198601">
    <property type="component" value="Unassembled WGS sequence"/>
</dbReference>
<dbReference type="SMART" id="SM00860">
    <property type="entry name" value="SMI1_KNR4"/>
    <property type="match status" value="1"/>
</dbReference>
<proteinExistence type="predicted"/>
<dbReference type="RefSeq" id="WP_090674057.1">
    <property type="nucleotide sequence ID" value="NZ_FMTT01000028.1"/>
</dbReference>
<gene>
    <name evidence="2" type="ORF">SAMN04487970_102834</name>
</gene>
<organism evidence="2 3">
    <name type="scientific">Paenibacillus tianmuensis</name>
    <dbReference type="NCBI Taxonomy" id="624147"/>
    <lineage>
        <taxon>Bacteria</taxon>
        <taxon>Bacillati</taxon>
        <taxon>Bacillota</taxon>
        <taxon>Bacilli</taxon>
        <taxon>Bacillales</taxon>
        <taxon>Paenibacillaceae</taxon>
        <taxon>Paenibacillus</taxon>
    </lineage>
</organism>
<feature type="domain" description="Knr4/Smi1-like" evidence="1">
    <location>
        <begin position="29"/>
        <end position="148"/>
    </location>
</feature>
<protein>
    <submittedName>
        <fullName evidence="2">SMI1 / KNR4 family (SUKH-1)</fullName>
    </submittedName>
</protein>
<dbReference type="InterPro" id="IPR018958">
    <property type="entry name" value="Knr4/Smi1-like_dom"/>
</dbReference>
<evidence type="ECO:0000313" key="3">
    <source>
        <dbReference type="Proteomes" id="UP000198601"/>
    </source>
</evidence>
<evidence type="ECO:0000313" key="2">
    <source>
        <dbReference type="EMBL" id="SCW68376.1"/>
    </source>
</evidence>
<keyword evidence="3" id="KW-1185">Reference proteome</keyword>
<dbReference type="OrthoDB" id="2045100at2"/>
<dbReference type="AlphaFoldDB" id="A0A1G4SH41"/>